<dbReference type="PANTHER" id="PTHR33445">
    <property type="entry name" value="ATP SYNTHASE SUBUNIT B', CHLOROPLASTIC"/>
    <property type="match status" value="1"/>
</dbReference>
<comment type="similarity">
    <text evidence="1 15 16">Belongs to the ATPase B chain family.</text>
</comment>
<dbReference type="GO" id="GO:0012505">
    <property type="term" value="C:endomembrane system"/>
    <property type="evidence" value="ECO:0007669"/>
    <property type="project" value="UniProtKB-SubCell"/>
</dbReference>
<comment type="function">
    <text evidence="11 15">F(1)F(0) ATP synthase produces ATP from ADP in the presence of a proton or sodium gradient. F-type ATPases consist of two structural domains, F(1) containing the extramembraneous catalytic core and F(0) containing the membrane proton channel, linked together by a central stalk and a peripheral stalk. During catalysis, ATP synthesis in the catalytic domain of F(1) is coupled via a rotary mechanism of the central stalk subunits to proton translocation.</text>
</comment>
<dbReference type="InterPro" id="IPR050059">
    <property type="entry name" value="ATP_synthase_B_chain"/>
</dbReference>
<evidence type="ECO:0000313" key="18">
    <source>
        <dbReference type="EMBL" id="MBB3703679.1"/>
    </source>
</evidence>
<dbReference type="Proteomes" id="UP000541425">
    <property type="component" value="Unassembled WGS sequence"/>
</dbReference>
<reference evidence="18 19" key="1">
    <citation type="submission" date="2020-08" db="EMBL/GenBank/DDBJ databases">
        <title>Genomic Encyclopedia of Type Strains, Phase IV (KMG-IV): sequencing the most valuable type-strain genomes for metagenomic binning, comparative biology and taxonomic classification.</title>
        <authorList>
            <person name="Goeker M."/>
        </authorList>
    </citation>
    <scope>NUCLEOTIDE SEQUENCE [LARGE SCALE GENOMIC DNA]</scope>
    <source>
        <strain evidence="18 19">DSM 22548</strain>
    </source>
</reference>
<evidence type="ECO:0000256" key="14">
    <source>
        <dbReference type="ARBA" id="ARBA00037847"/>
    </source>
</evidence>
<gene>
    <name evidence="15" type="primary">atpF</name>
    <name evidence="18" type="ORF">FHS60_002176</name>
</gene>
<dbReference type="GO" id="GO:0045259">
    <property type="term" value="C:proton-transporting ATP synthase complex"/>
    <property type="evidence" value="ECO:0007669"/>
    <property type="project" value="UniProtKB-KW"/>
</dbReference>
<dbReference type="CDD" id="cd06503">
    <property type="entry name" value="ATP-synt_Fo_b"/>
    <property type="match status" value="1"/>
</dbReference>
<comment type="subcellular location">
    <subcellularLocation>
        <location evidence="15">Cell membrane</location>
        <topology evidence="15">Single-pass membrane protein</topology>
    </subcellularLocation>
    <subcellularLocation>
        <location evidence="14">Endomembrane system</location>
        <topology evidence="14">Single-pass membrane protein</topology>
    </subcellularLocation>
</comment>
<organism evidence="18 19">
    <name type="scientific">Alloprevotella rava</name>
    <dbReference type="NCBI Taxonomy" id="671218"/>
    <lineage>
        <taxon>Bacteria</taxon>
        <taxon>Pseudomonadati</taxon>
        <taxon>Bacteroidota</taxon>
        <taxon>Bacteroidia</taxon>
        <taxon>Bacteroidales</taxon>
        <taxon>Prevotellaceae</taxon>
        <taxon>Alloprevotella</taxon>
    </lineage>
</organism>
<dbReference type="HAMAP" id="MF_01398">
    <property type="entry name" value="ATP_synth_b_bprime"/>
    <property type="match status" value="1"/>
</dbReference>
<dbReference type="InterPro" id="IPR002146">
    <property type="entry name" value="ATP_synth_b/b'su_bac/chlpt"/>
</dbReference>
<dbReference type="PANTHER" id="PTHR33445:SF1">
    <property type="entry name" value="ATP SYNTHASE SUBUNIT B"/>
    <property type="match status" value="1"/>
</dbReference>
<evidence type="ECO:0000313" key="19">
    <source>
        <dbReference type="Proteomes" id="UP000541425"/>
    </source>
</evidence>
<keyword evidence="5 15" id="KW-0812">Transmembrane</keyword>
<keyword evidence="8 15" id="KW-0406">Ion transport</keyword>
<evidence type="ECO:0000256" key="3">
    <source>
        <dbReference type="ARBA" id="ARBA00022475"/>
    </source>
</evidence>
<dbReference type="InterPro" id="IPR005864">
    <property type="entry name" value="ATP_synth_F0_bsu_bac"/>
</dbReference>
<evidence type="ECO:0000256" key="13">
    <source>
        <dbReference type="ARBA" id="ARBA00026054"/>
    </source>
</evidence>
<dbReference type="AlphaFoldDB" id="A0A7W5UG53"/>
<keyword evidence="2 15" id="KW-0813">Transport</keyword>
<dbReference type="InterPro" id="IPR028987">
    <property type="entry name" value="ATP_synth_B-like_membr_sf"/>
</dbReference>
<evidence type="ECO:0000256" key="17">
    <source>
        <dbReference type="SAM" id="Coils"/>
    </source>
</evidence>
<comment type="caution">
    <text evidence="18">The sequence shown here is derived from an EMBL/GenBank/DDBJ whole genome shotgun (WGS) entry which is preliminary data.</text>
</comment>
<evidence type="ECO:0000256" key="7">
    <source>
        <dbReference type="ARBA" id="ARBA00022989"/>
    </source>
</evidence>
<protein>
    <recommendedName>
        <fullName evidence="15">ATP synthase subunit b</fullName>
    </recommendedName>
    <alternativeName>
        <fullName evidence="15">ATP synthase F(0) sector subunit b</fullName>
    </alternativeName>
    <alternativeName>
        <fullName evidence="15">ATPase subunit I</fullName>
    </alternativeName>
    <alternativeName>
        <fullName evidence="15">F-type ATPase subunit b</fullName>
        <shortName evidence="15">F-ATPase subunit b</shortName>
    </alternativeName>
</protein>
<accession>A0A7W5UG53</accession>
<keyword evidence="6 15" id="KW-0375">Hydrogen ion transport</keyword>
<comment type="subunit">
    <text evidence="13">F-type ATPases have 2 components, F(1) - the catalytic core - and F(0) - the membrane proton channel. F(1) has five subunits: alpha(3), beta(3), gamma(1), delta(1), epsilon(1). F(0) has four main subunits: a(1), b(2) and c(10-14). The alpha and beta chains form an alternating ring which encloses part of the gamma chain. F(1) is attached to F(0) by a central stalk formed by the gamma and epsilon chains, while a peripheral stalk is formed by the delta and b chains.</text>
</comment>
<dbReference type="GO" id="GO:0046961">
    <property type="term" value="F:proton-transporting ATPase activity, rotational mechanism"/>
    <property type="evidence" value="ECO:0007669"/>
    <property type="project" value="TreeGrafter"/>
</dbReference>
<name>A0A7W5UG53_9BACT</name>
<keyword evidence="10 15" id="KW-0066">ATP synthesis</keyword>
<keyword evidence="17" id="KW-0175">Coiled coil</keyword>
<evidence type="ECO:0000256" key="2">
    <source>
        <dbReference type="ARBA" id="ARBA00022448"/>
    </source>
</evidence>
<evidence type="ECO:0000256" key="10">
    <source>
        <dbReference type="ARBA" id="ARBA00023310"/>
    </source>
</evidence>
<feature type="coiled-coil region" evidence="17">
    <location>
        <begin position="35"/>
        <end position="79"/>
    </location>
</feature>
<dbReference type="Gene3D" id="1.20.5.620">
    <property type="entry name" value="F1F0 ATP synthase subunit B, membrane domain"/>
    <property type="match status" value="1"/>
</dbReference>
<evidence type="ECO:0000256" key="5">
    <source>
        <dbReference type="ARBA" id="ARBA00022692"/>
    </source>
</evidence>
<evidence type="ECO:0000256" key="15">
    <source>
        <dbReference type="HAMAP-Rule" id="MF_01398"/>
    </source>
</evidence>
<proteinExistence type="inferred from homology"/>
<dbReference type="NCBIfam" id="TIGR01144">
    <property type="entry name" value="ATP_synt_b"/>
    <property type="match status" value="1"/>
</dbReference>
<dbReference type="GO" id="GO:0005886">
    <property type="term" value="C:plasma membrane"/>
    <property type="evidence" value="ECO:0007669"/>
    <property type="project" value="UniProtKB-SubCell"/>
</dbReference>
<dbReference type="GO" id="GO:0046933">
    <property type="term" value="F:proton-transporting ATP synthase activity, rotational mechanism"/>
    <property type="evidence" value="ECO:0007669"/>
    <property type="project" value="UniProtKB-UniRule"/>
</dbReference>
<evidence type="ECO:0000256" key="11">
    <source>
        <dbReference type="ARBA" id="ARBA00025198"/>
    </source>
</evidence>
<keyword evidence="7 15" id="KW-1133">Transmembrane helix</keyword>
<evidence type="ECO:0000256" key="6">
    <source>
        <dbReference type="ARBA" id="ARBA00022781"/>
    </source>
</evidence>
<sequence length="163" mass="18578">MPSILTPDFGLMFWMLLAFLVVFGLLAKFGFPTIVKAVEDRKNFIDESLKNAREANERLANIKVESEQILREAHEKQAQIIKEAMATRDNIINEAKGKAQTEGQQLLEDAKKQIAAEKENALADIRSQVADLSVQIAEKVIRRQLQNDDEQELYIQRILNDVK</sequence>
<comment type="subunit">
    <text evidence="15">F-type ATPases have 2 components, F(1) - the catalytic core - and F(0) - the membrane proton channel. F(1) has five subunits: alpha(3), beta(3), gamma(1), delta(1), epsilon(1). F(0) has three main subunits: a(1), b(2) and c(10-14). The alpha and beta chains form an alternating ring which encloses part of the gamma chain. F(1) is attached to F(0) by a central stalk formed by the gamma and epsilon chains, while a peripheral stalk is formed by the delta and b chains.</text>
</comment>
<evidence type="ECO:0000256" key="16">
    <source>
        <dbReference type="RuleBase" id="RU003848"/>
    </source>
</evidence>
<dbReference type="EMBL" id="JACICA010000021">
    <property type="protein sequence ID" value="MBB3703679.1"/>
    <property type="molecule type" value="Genomic_DNA"/>
</dbReference>
<keyword evidence="4 15" id="KW-0138">CF(0)</keyword>
<keyword evidence="3 15" id="KW-1003">Cell membrane</keyword>
<evidence type="ECO:0000256" key="1">
    <source>
        <dbReference type="ARBA" id="ARBA00005513"/>
    </source>
</evidence>
<evidence type="ECO:0000256" key="12">
    <source>
        <dbReference type="ARBA" id="ARBA00025614"/>
    </source>
</evidence>
<evidence type="ECO:0000256" key="8">
    <source>
        <dbReference type="ARBA" id="ARBA00023065"/>
    </source>
</evidence>
<evidence type="ECO:0000256" key="4">
    <source>
        <dbReference type="ARBA" id="ARBA00022547"/>
    </source>
</evidence>
<dbReference type="Pfam" id="PF00430">
    <property type="entry name" value="ATP-synt_B"/>
    <property type="match status" value="1"/>
</dbReference>
<comment type="function">
    <text evidence="12">Component of the F(0) channel, it forms part of the peripheral stalk, linking F(1) to F(0). The b'-subunit is a diverged and duplicated form of b found in plants and photosynthetic bacteria.</text>
</comment>
<keyword evidence="9 15" id="KW-0472">Membrane</keyword>
<dbReference type="SUPFAM" id="SSF81573">
    <property type="entry name" value="F1F0 ATP synthase subunit B, membrane domain"/>
    <property type="match status" value="1"/>
</dbReference>
<evidence type="ECO:0000256" key="9">
    <source>
        <dbReference type="ARBA" id="ARBA00023136"/>
    </source>
</evidence>